<dbReference type="FunCoup" id="A0A1W4WUZ2">
    <property type="interactions" value="198"/>
</dbReference>
<proteinExistence type="predicted"/>
<accession>A0A1W4WUZ2</accession>
<evidence type="ECO:0000256" key="4">
    <source>
        <dbReference type="ARBA" id="ARBA00023163"/>
    </source>
</evidence>
<dbReference type="GO" id="GO:0005634">
    <property type="term" value="C:nucleus"/>
    <property type="evidence" value="ECO:0007669"/>
    <property type="project" value="UniProtKB-SubCell"/>
</dbReference>
<keyword evidence="3" id="KW-0238">DNA-binding</keyword>
<feature type="compositionally biased region" description="Basic and acidic residues" evidence="6">
    <location>
        <begin position="253"/>
        <end position="265"/>
    </location>
</feature>
<dbReference type="PROSITE" id="PS51054">
    <property type="entry name" value="ORANGE"/>
    <property type="match status" value="1"/>
</dbReference>
<evidence type="ECO:0000313" key="10">
    <source>
        <dbReference type="RefSeq" id="XP_018327706.1"/>
    </source>
</evidence>
<dbReference type="CTD" id="44669"/>
<dbReference type="STRING" id="224129.A0A1W4WUZ2"/>
<evidence type="ECO:0000256" key="1">
    <source>
        <dbReference type="ARBA" id="ARBA00004123"/>
    </source>
</evidence>
<organism evidence="9 10">
    <name type="scientific">Agrilus planipennis</name>
    <name type="common">Emerald ash borer</name>
    <name type="synonym">Agrilus marcopoli</name>
    <dbReference type="NCBI Taxonomy" id="224129"/>
    <lineage>
        <taxon>Eukaryota</taxon>
        <taxon>Metazoa</taxon>
        <taxon>Ecdysozoa</taxon>
        <taxon>Arthropoda</taxon>
        <taxon>Hexapoda</taxon>
        <taxon>Insecta</taxon>
        <taxon>Pterygota</taxon>
        <taxon>Neoptera</taxon>
        <taxon>Endopterygota</taxon>
        <taxon>Coleoptera</taxon>
        <taxon>Polyphaga</taxon>
        <taxon>Elateriformia</taxon>
        <taxon>Buprestoidea</taxon>
        <taxon>Buprestidae</taxon>
        <taxon>Agrilinae</taxon>
        <taxon>Agrilus</taxon>
    </lineage>
</organism>
<keyword evidence="2" id="KW-0805">Transcription regulation</keyword>
<feature type="domain" description="BHLH" evidence="7">
    <location>
        <begin position="76"/>
        <end position="131"/>
    </location>
</feature>
<evidence type="ECO:0000313" key="9">
    <source>
        <dbReference type="Proteomes" id="UP000192223"/>
    </source>
</evidence>
<dbReference type="RefSeq" id="XP_018327706.1">
    <property type="nucleotide sequence ID" value="XM_018472204.2"/>
</dbReference>
<reference evidence="10" key="1">
    <citation type="submission" date="2025-08" db="UniProtKB">
        <authorList>
            <consortium name="RefSeq"/>
        </authorList>
    </citation>
    <scope>IDENTIFICATION</scope>
    <source>
        <tissue evidence="10">Entire body</tissue>
    </source>
</reference>
<dbReference type="OrthoDB" id="6371181at2759"/>
<dbReference type="Gene3D" id="6.10.250.980">
    <property type="match status" value="1"/>
</dbReference>
<dbReference type="SMART" id="SM00511">
    <property type="entry name" value="ORANGE"/>
    <property type="match status" value="1"/>
</dbReference>
<gene>
    <name evidence="10" type="primary">LOC108738678</name>
</gene>
<dbReference type="Proteomes" id="UP000192223">
    <property type="component" value="Unplaced"/>
</dbReference>
<evidence type="ECO:0000259" key="8">
    <source>
        <dbReference type="PROSITE" id="PS51054"/>
    </source>
</evidence>
<dbReference type="InterPro" id="IPR036638">
    <property type="entry name" value="HLH_DNA-bd_sf"/>
</dbReference>
<keyword evidence="9" id="KW-1185">Reference proteome</keyword>
<dbReference type="InterPro" id="IPR003650">
    <property type="entry name" value="Orange_dom"/>
</dbReference>
<name>A0A1W4WUZ2_AGRPL</name>
<keyword evidence="5" id="KW-0539">Nucleus</keyword>
<dbReference type="GeneID" id="108738678"/>
<keyword evidence="4" id="KW-0804">Transcription</keyword>
<dbReference type="FunFam" id="4.10.280.10:FF:000079">
    <property type="entry name" value="CLUMA_CG001539, isoform A"/>
    <property type="match status" value="1"/>
</dbReference>
<feature type="domain" description="Orange" evidence="8">
    <location>
        <begin position="142"/>
        <end position="177"/>
    </location>
</feature>
<evidence type="ECO:0000256" key="3">
    <source>
        <dbReference type="ARBA" id="ARBA00023125"/>
    </source>
</evidence>
<feature type="region of interest" description="Disordered" evidence="6">
    <location>
        <begin position="290"/>
        <end position="353"/>
    </location>
</feature>
<sequence>MMDMSHNYWEDNATAQHIKFESANSKEDHHHLQLKDEGPANVYSCYNGNLNFSTAVCSEDDSEYGGPYKKNKASRQDPLSHRIIEKRRRDRMNNCLADLSRLIPAEYLKKGRGRIEKTEIIEMAIKHMKYLQQLHTTPSEHYRLGYQECMSEAMRFLVEVEGHFPREGICVRLLSHLQKHCDTLSRVPPSPIKVRTPPDLGIPRSDISGREEPPPTSDSNKTSSDESPPQTKCNGHHNVNTTEMDTSNVRNGHLSEPEVYDKHSENSNGAVSYKYKTDIKQRFNQEFNGVTFKRQRRDSDDMRRSSLASLESQSLSRSSPPSSEVSARISSANLKSENNSSASYQPRNERHLSPYHPLSVTESPIHHYNGRGNADLKNNFNVPVFVLNAKGSFYVPITVDYLTLLPFLQNYNLLDGFANLSNIVLHPVTINVNFQPNGMLKYKSEFLHNGWH</sequence>
<dbReference type="CDD" id="cd11440">
    <property type="entry name" value="bHLH-O_Cwo_like"/>
    <property type="match status" value="1"/>
</dbReference>
<dbReference type="GO" id="GO:0046983">
    <property type="term" value="F:protein dimerization activity"/>
    <property type="evidence" value="ECO:0007669"/>
    <property type="project" value="InterPro"/>
</dbReference>
<comment type="subcellular location">
    <subcellularLocation>
        <location evidence="1">Nucleus</location>
    </subcellularLocation>
</comment>
<dbReference type="SMART" id="SM00353">
    <property type="entry name" value="HLH"/>
    <property type="match status" value="1"/>
</dbReference>
<feature type="region of interest" description="Disordered" evidence="6">
    <location>
        <begin position="184"/>
        <end position="266"/>
    </location>
</feature>
<dbReference type="PANTHER" id="PTHR10985">
    <property type="entry name" value="BASIC HELIX-LOOP-HELIX TRANSCRIPTION FACTOR, HES-RELATED"/>
    <property type="match status" value="1"/>
</dbReference>
<dbReference type="GO" id="GO:0003677">
    <property type="term" value="F:DNA binding"/>
    <property type="evidence" value="ECO:0007669"/>
    <property type="project" value="UniProtKB-KW"/>
</dbReference>
<dbReference type="KEGG" id="apln:108738678"/>
<evidence type="ECO:0000259" key="7">
    <source>
        <dbReference type="PROSITE" id="PS50888"/>
    </source>
</evidence>
<dbReference type="Gene3D" id="4.10.280.10">
    <property type="entry name" value="Helix-loop-helix DNA-binding domain"/>
    <property type="match status" value="1"/>
</dbReference>
<dbReference type="Pfam" id="PF07527">
    <property type="entry name" value="Hairy_orange"/>
    <property type="match status" value="1"/>
</dbReference>
<feature type="compositionally biased region" description="Polar residues" evidence="6">
    <location>
        <begin position="217"/>
        <end position="250"/>
    </location>
</feature>
<evidence type="ECO:0000256" key="6">
    <source>
        <dbReference type="SAM" id="MobiDB-lite"/>
    </source>
</evidence>
<dbReference type="Pfam" id="PF00010">
    <property type="entry name" value="HLH"/>
    <property type="match status" value="1"/>
</dbReference>
<evidence type="ECO:0000256" key="5">
    <source>
        <dbReference type="ARBA" id="ARBA00023242"/>
    </source>
</evidence>
<protein>
    <submittedName>
        <fullName evidence="10">Transcription factor cwo isoform X1</fullName>
    </submittedName>
</protein>
<feature type="compositionally biased region" description="Low complexity" evidence="6">
    <location>
        <begin position="305"/>
        <end position="332"/>
    </location>
</feature>
<dbReference type="InterPro" id="IPR011598">
    <property type="entry name" value="bHLH_dom"/>
</dbReference>
<dbReference type="PROSITE" id="PS50888">
    <property type="entry name" value="BHLH"/>
    <property type="match status" value="1"/>
</dbReference>
<evidence type="ECO:0000256" key="2">
    <source>
        <dbReference type="ARBA" id="ARBA00023015"/>
    </source>
</evidence>
<dbReference type="SUPFAM" id="SSF158457">
    <property type="entry name" value="Orange domain-like"/>
    <property type="match status" value="1"/>
</dbReference>
<dbReference type="InterPro" id="IPR050370">
    <property type="entry name" value="HES_HEY"/>
</dbReference>
<dbReference type="GO" id="GO:0006355">
    <property type="term" value="P:regulation of DNA-templated transcription"/>
    <property type="evidence" value="ECO:0007669"/>
    <property type="project" value="InterPro"/>
</dbReference>
<feature type="compositionally biased region" description="Polar residues" evidence="6">
    <location>
        <begin position="333"/>
        <end position="346"/>
    </location>
</feature>
<dbReference type="InParanoid" id="A0A1W4WUZ2"/>
<dbReference type="SUPFAM" id="SSF47459">
    <property type="entry name" value="HLH, helix-loop-helix DNA-binding domain"/>
    <property type="match status" value="1"/>
</dbReference>
<dbReference type="AlphaFoldDB" id="A0A1W4WUZ2"/>